<dbReference type="AlphaFoldDB" id="A0AAD7HP29"/>
<accession>A0AAD7HP29</accession>
<reference evidence="2" key="1">
    <citation type="submission" date="2023-03" db="EMBL/GenBank/DDBJ databases">
        <title>Massive genome expansion in bonnet fungi (Mycena s.s.) driven by repeated elements and novel gene families across ecological guilds.</title>
        <authorList>
            <consortium name="Lawrence Berkeley National Laboratory"/>
            <person name="Harder C.B."/>
            <person name="Miyauchi S."/>
            <person name="Viragh M."/>
            <person name="Kuo A."/>
            <person name="Thoen E."/>
            <person name="Andreopoulos B."/>
            <person name="Lu D."/>
            <person name="Skrede I."/>
            <person name="Drula E."/>
            <person name="Henrissat B."/>
            <person name="Morin E."/>
            <person name="Kohler A."/>
            <person name="Barry K."/>
            <person name="LaButti K."/>
            <person name="Morin E."/>
            <person name="Salamov A."/>
            <person name="Lipzen A."/>
            <person name="Mereny Z."/>
            <person name="Hegedus B."/>
            <person name="Baldrian P."/>
            <person name="Stursova M."/>
            <person name="Weitz H."/>
            <person name="Taylor A."/>
            <person name="Grigoriev I.V."/>
            <person name="Nagy L.G."/>
            <person name="Martin F."/>
            <person name="Kauserud H."/>
        </authorList>
    </citation>
    <scope>NUCLEOTIDE SEQUENCE</scope>
    <source>
        <strain evidence="2">CBHHK182m</strain>
    </source>
</reference>
<feature type="region of interest" description="Disordered" evidence="1">
    <location>
        <begin position="202"/>
        <end position="252"/>
    </location>
</feature>
<evidence type="ECO:0000256" key="1">
    <source>
        <dbReference type="SAM" id="MobiDB-lite"/>
    </source>
</evidence>
<sequence>MNMSQTGYKLRKHIAKALQTRSKTIRAALARYNTAASALDPPRRHVTWEEVIDFTFLADFNILRDPEGISELRPWATPAARQLMDTHFKILRAKEEIIRLNVEIHCFVTYMQDEREYLMKKEAEVALTDPYLAFFIRQYRWRRGRFDEGHMKRFQAMKKRLGPRFTGTLLPGVRREPAARETPLTPMEGQQDLFDQAEAEAIAREIKKHRGGSGSDESENEDSDEGEDAEEERLAETLETVMVIATDKDTME</sequence>
<protein>
    <submittedName>
        <fullName evidence="2">Uncharacterized protein</fullName>
    </submittedName>
</protein>
<comment type="caution">
    <text evidence="2">The sequence shown here is derived from an EMBL/GenBank/DDBJ whole genome shotgun (WGS) entry which is preliminary data.</text>
</comment>
<dbReference type="Proteomes" id="UP001215598">
    <property type="component" value="Unassembled WGS sequence"/>
</dbReference>
<feature type="compositionally biased region" description="Acidic residues" evidence="1">
    <location>
        <begin position="216"/>
        <end position="233"/>
    </location>
</feature>
<name>A0AAD7HP29_9AGAR</name>
<proteinExistence type="predicted"/>
<keyword evidence="3" id="KW-1185">Reference proteome</keyword>
<dbReference type="EMBL" id="JARKIB010000202">
    <property type="protein sequence ID" value="KAJ7724529.1"/>
    <property type="molecule type" value="Genomic_DNA"/>
</dbReference>
<evidence type="ECO:0000313" key="3">
    <source>
        <dbReference type="Proteomes" id="UP001215598"/>
    </source>
</evidence>
<gene>
    <name evidence="2" type="ORF">B0H16DRAFT_1472382</name>
</gene>
<organism evidence="2 3">
    <name type="scientific">Mycena metata</name>
    <dbReference type="NCBI Taxonomy" id="1033252"/>
    <lineage>
        <taxon>Eukaryota</taxon>
        <taxon>Fungi</taxon>
        <taxon>Dikarya</taxon>
        <taxon>Basidiomycota</taxon>
        <taxon>Agaricomycotina</taxon>
        <taxon>Agaricomycetes</taxon>
        <taxon>Agaricomycetidae</taxon>
        <taxon>Agaricales</taxon>
        <taxon>Marasmiineae</taxon>
        <taxon>Mycenaceae</taxon>
        <taxon>Mycena</taxon>
    </lineage>
</organism>
<feature type="region of interest" description="Disordered" evidence="1">
    <location>
        <begin position="170"/>
        <end position="189"/>
    </location>
</feature>
<evidence type="ECO:0000313" key="2">
    <source>
        <dbReference type="EMBL" id="KAJ7724529.1"/>
    </source>
</evidence>